<dbReference type="EMBL" id="JBBWWT010000001">
    <property type="protein sequence ID" value="MEL1263450.1"/>
    <property type="molecule type" value="Genomic_DNA"/>
</dbReference>
<comment type="similarity">
    <text evidence="1">Belongs to the YciI family.</text>
</comment>
<name>A0ABU9IXI0_9GAMM</name>
<dbReference type="InterPro" id="IPR005545">
    <property type="entry name" value="YCII"/>
</dbReference>
<gene>
    <name evidence="3" type="ORF">AAD027_03565</name>
</gene>
<evidence type="ECO:0000313" key="3">
    <source>
        <dbReference type="EMBL" id="MEL1263450.1"/>
    </source>
</evidence>
<evidence type="ECO:0000313" key="4">
    <source>
        <dbReference type="Proteomes" id="UP001459204"/>
    </source>
</evidence>
<dbReference type="Proteomes" id="UP001459204">
    <property type="component" value="Unassembled WGS sequence"/>
</dbReference>
<feature type="domain" description="YCII-related" evidence="2">
    <location>
        <begin position="5"/>
        <end position="48"/>
    </location>
</feature>
<evidence type="ECO:0000256" key="1">
    <source>
        <dbReference type="ARBA" id="ARBA00007689"/>
    </source>
</evidence>
<accession>A0ABU9IXI0</accession>
<reference evidence="3 4" key="1">
    <citation type="submission" date="2024-04" db="EMBL/GenBank/DDBJ databases">
        <title>Draft genome sequence of Pseudoxanthomonas putridarboris WD12.</title>
        <authorList>
            <person name="Oh J."/>
        </authorList>
    </citation>
    <scope>NUCLEOTIDE SEQUENCE [LARGE SCALE GENOMIC DNA]</scope>
    <source>
        <strain evidence="3 4">WD12</strain>
    </source>
</reference>
<dbReference type="InterPro" id="IPR011008">
    <property type="entry name" value="Dimeric_a/b-barrel"/>
</dbReference>
<proteinExistence type="inferred from homology"/>
<evidence type="ECO:0000259" key="2">
    <source>
        <dbReference type="Pfam" id="PF03795"/>
    </source>
</evidence>
<sequence>MSARSGSFPDDSGAAIVLTVANAAEAEALIKADPAVSEGVFHYRIHPWAPVPWQQYVK</sequence>
<protein>
    <submittedName>
        <fullName evidence="3">YciI family protein</fullName>
    </submittedName>
</protein>
<dbReference type="Gene3D" id="3.30.70.1060">
    <property type="entry name" value="Dimeric alpha+beta barrel"/>
    <property type="match status" value="1"/>
</dbReference>
<organism evidence="3 4">
    <name type="scientific">Pseudoxanthomonas putridarboris</name>
    <dbReference type="NCBI Taxonomy" id="752605"/>
    <lineage>
        <taxon>Bacteria</taxon>
        <taxon>Pseudomonadati</taxon>
        <taxon>Pseudomonadota</taxon>
        <taxon>Gammaproteobacteria</taxon>
        <taxon>Lysobacterales</taxon>
        <taxon>Lysobacteraceae</taxon>
        <taxon>Pseudoxanthomonas</taxon>
    </lineage>
</organism>
<dbReference type="RefSeq" id="WP_341724624.1">
    <property type="nucleotide sequence ID" value="NZ_JBBWWT010000001.1"/>
</dbReference>
<comment type="caution">
    <text evidence="3">The sequence shown here is derived from an EMBL/GenBank/DDBJ whole genome shotgun (WGS) entry which is preliminary data.</text>
</comment>
<keyword evidence="4" id="KW-1185">Reference proteome</keyword>
<dbReference type="SUPFAM" id="SSF54909">
    <property type="entry name" value="Dimeric alpha+beta barrel"/>
    <property type="match status" value="1"/>
</dbReference>
<dbReference type="Pfam" id="PF03795">
    <property type="entry name" value="YCII"/>
    <property type="match status" value="1"/>
</dbReference>